<proteinExistence type="predicted"/>
<sequence>MMTIPDFESILASNFELRIRFTIHLSASS</sequence>
<evidence type="ECO:0000313" key="1">
    <source>
        <dbReference type="EMBL" id="MBW89406.1"/>
    </source>
</evidence>
<name>A0A2P2J7F0_RHIMU</name>
<accession>A0A2P2J7F0</accession>
<dbReference type="AlphaFoldDB" id="A0A2P2J7F0"/>
<reference evidence="1" key="1">
    <citation type="submission" date="2018-02" db="EMBL/GenBank/DDBJ databases">
        <title>Rhizophora mucronata_Transcriptome.</title>
        <authorList>
            <person name="Meera S.P."/>
            <person name="Sreeshan A."/>
            <person name="Augustine A."/>
        </authorList>
    </citation>
    <scope>NUCLEOTIDE SEQUENCE</scope>
    <source>
        <tissue evidence="1">Leaf</tissue>
    </source>
</reference>
<dbReference type="EMBL" id="GGEC01008923">
    <property type="protein sequence ID" value="MBW89406.1"/>
    <property type="molecule type" value="Transcribed_RNA"/>
</dbReference>
<protein>
    <submittedName>
        <fullName evidence="1">Uncharacterized protein</fullName>
    </submittedName>
</protein>
<organism evidence="1">
    <name type="scientific">Rhizophora mucronata</name>
    <name type="common">Asiatic mangrove</name>
    <dbReference type="NCBI Taxonomy" id="61149"/>
    <lineage>
        <taxon>Eukaryota</taxon>
        <taxon>Viridiplantae</taxon>
        <taxon>Streptophyta</taxon>
        <taxon>Embryophyta</taxon>
        <taxon>Tracheophyta</taxon>
        <taxon>Spermatophyta</taxon>
        <taxon>Magnoliopsida</taxon>
        <taxon>eudicotyledons</taxon>
        <taxon>Gunneridae</taxon>
        <taxon>Pentapetalae</taxon>
        <taxon>rosids</taxon>
        <taxon>fabids</taxon>
        <taxon>Malpighiales</taxon>
        <taxon>Rhizophoraceae</taxon>
        <taxon>Rhizophora</taxon>
    </lineage>
</organism>